<feature type="compositionally biased region" description="Basic and acidic residues" evidence="1">
    <location>
        <begin position="368"/>
        <end position="404"/>
    </location>
</feature>
<dbReference type="EMBL" id="GL636486">
    <property type="protein sequence ID" value="EFW22208.1"/>
    <property type="molecule type" value="Genomic_DNA"/>
</dbReference>
<evidence type="ECO:0000313" key="2">
    <source>
        <dbReference type="EMBL" id="EFW22208.1"/>
    </source>
</evidence>
<dbReference type="InterPro" id="IPR044553">
    <property type="entry name" value="Bbox1_ANCHR"/>
</dbReference>
<dbReference type="eggNOG" id="KOG1818">
    <property type="taxonomic scope" value="Eukaryota"/>
</dbReference>
<organism evidence="3">
    <name type="scientific">Coccidioides posadasii (strain RMSCC 757 / Silveira)</name>
    <name type="common">Valley fever fungus</name>
    <dbReference type="NCBI Taxonomy" id="443226"/>
    <lineage>
        <taxon>Eukaryota</taxon>
        <taxon>Fungi</taxon>
        <taxon>Dikarya</taxon>
        <taxon>Ascomycota</taxon>
        <taxon>Pezizomycotina</taxon>
        <taxon>Eurotiomycetes</taxon>
        <taxon>Eurotiomycetidae</taxon>
        <taxon>Onygenales</taxon>
        <taxon>Onygenaceae</taxon>
        <taxon>Coccidioides</taxon>
    </lineage>
</organism>
<evidence type="ECO:0000256" key="1">
    <source>
        <dbReference type="SAM" id="MobiDB-lite"/>
    </source>
</evidence>
<name>E9CTW5_COCPS</name>
<proteinExistence type="predicted"/>
<feature type="region of interest" description="Disordered" evidence="1">
    <location>
        <begin position="368"/>
        <end position="408"/>
    </location>
</feature>
<reference evidence="3" key="1">
    <citation type="journal article" date="2010" name="Genome Res.">
        <title>Population genomic sequencing of Coccidioides fungi reveals recent hybridization and transposon control.</title>
        <authorList>
            <person name="Neafsey D.E."/>
            <person name="Barker B.M."/>
            <person name="Sharpton T.J."/>
            <person name="Stajich J.E."/>
            <person name="Park D.J."/>
            <person name="Whiston E."/>
            <person name="Hung C.-Y."/>
            <person name="McMahan C."/>
            <person name="White J."/>
            <person name="Sykes S."/>
            <person name="Heiman D."/>
            <person name="Young S."/>
            <person name="Zeng Q."/>
            <person name="Abouelleil A."/>
            <person name="Aftuck L."/>
            <person name="Bessette D."/>
            <person name="Brown A."/>
            <person name="FitzGerald M."/>
            <person name="Lui A."/>
            <person name="Macdonald J.P."/>
            <person name="Priest M."/>
            <person name="Orbach M.J."/>
            <person name="Galgiani J.N."/>
            <person name="Kirkland T.N."/>
            <person name="Cole G.T."/>
            <person name="Birren B.W."/>
            <person name="Henn M.R."/>
            <person name="Taylor J.W."/>
            <person name="Rounsley S.D."/>
        </authorList>
    </citation>
    <scope>NUCLEOTIDE SEQUENCE [LARGE SCALE GENOMIC DNA]</scope>
    <source>
        <strain evidence="3">RMSCC 757 / Silveira</strain>
    </source>
</reference>
<dbReference type="AlphaFoldDB" id="E9CTW5"/>
<dbReference type="SUPFAM" id="SSF57845">
    <property type="entry name" value="B-box zinc-binding domain"/>
    <property type="match status" value="1"/>
</dbReference>
<sequence>MPPTLHSRSKSASKSNSPPSTDHNNNNSNSNNTTKANKNDGELNLENSEDQIAASANIKPGKWDGLAQSLRNCTWEQLQERFIEAMDERSDMENALQKDTADLLEVFIAWSQTTVFSDEDRAYKRFKTRMDYVQNSEERLEDKKQHYANVVRAFENARMVVQFGCMAYFLTSSSAAKHGIVMVGGMIETLKLPTPLQARGLLFVAVMDEKPSDADKDLLQRLNALKPSTIQLEPNKLSWDLGGPSDDDDDDDDRCEDDKPDADEVDLLSARFKNLGGIVSHAVPGQPEEDVEDLLADLRSRETWKLEHELQAENEIKSLVDEAKKFLLRGGDEAIARRLESPSRCSNHISEEKEAEDYIQNVLDELRTPDFAPDDHPKESPGADPLAESRARTDNEEKNGRELSDTLDLPCVPISNPTTYSPKALGNRRNIFTEPDESEPTWCCICSDDAKLKCLDCYDLPLFCPRCWKEMHLVEGNADERGHRAVEFRRTAMEA</sequence>
<reference evidence="3" key="2">
    <citation type="submission" date="2010-03" db="EMBL/GenBank/DDBJ databases">
        <title>The genome sequence of Coccidioides posadasii strain Silveira.</title>
        <authorList>
            <consortium name="The Broad Institute Genome Sequencing Center for Infectious Disease"/>
            <person name="Neafsey D."/>
            <person name="Orbach M."/>
            <person name="Henn M.R."/>
            <person name="Cole G.T."/>
            <person name="Galgiani J."/>
            <person name="Gardner M.J."/>
            <person name="Kirkland T.N."/>
            <person name="Taylor J.W."/>
            <person name="Young S.K."/>
            <person name="Zeng Q."/>
            <person name="Koehrsen M."/>
            <person name="Alvarado L."/>
            <person name="Berlin A."/>
            <person name="Borenstein D."/>
            <person name="Chapman S.B."/>
            <person name="Chen Z."/>
            <person name="Engels R."/>
            <person name="Freedman E."/>
            <person name="Gellesch M."/>
            <person name="Goldberg J."/>
            <person name="Griggs A."/>
            <person name="Gujja S."/>
            <person name="Heilman E."/>
            <person name="Heiman D."/>
            <person name="Howarth C."/>
            <person name="Jen D."/>
            <person name="Larson L."/>
            <person name="Mehta T."/>
            <person name="Neiman D."/>
            <person name="Park D."/>
            <person name="Pearson M."/>
            <person name="Richards J."/>
            <person name="Roberts A."/>
            <person name="Saif S."/>
            <person name="Shea T."/>
            <person name="Shenoy N."/>
            <person name="Sisk P."/>
            <person name="Stolte C."/>
            <person name="Sykes S."/>
            <person name="Walk T."/>
            <person name="White J."/>
            <person name="Yandava C."/>
            <person name="Haas B."/>
            <person name="Nusbaum C."/>
            <person name="Birren B."/>
        </authorList>
    </citation>
    <scope>NUCLEOTIDE SEQUENCE [LARGE SCALE GENOMIC DNA]</scope>
    <source>
        <strain evidence="3">RMSCC 757 / Silveira</strain>
    </source>
</reference>
<protein>
    <submittedName>
        <fullName evidence="2">Uncharacterized protein</fullName>
    </submittedName>
</protein>
<dbReference type="OMA" id="LHSASHY"/>
<dbReference type="VEuPathDB" id="FungiDB:D8B26_001077"/>
<feature type="region of interest" description="Disordered" evidence="1">
    <location>
        <begin position="235"/>
        <end position="261"/>
    </location>
</feature>
<dbReference type="STRING" id="443226.E9CTW5"/>
<dbReference type="CDD" id="cd19817">
    <property type="entry name" value="Bbox1_ANCHR-like"/>
    <property type="match status" value="1"/>
</dbReference>
<dbReference type="Proteomes" id="UP000002497">
    <property type="component" value="Unassembled WGS sequence"/>
</dbReference>
<dbReference type="VEuPathDB" id="FungiDB:D8B26_001076"/>
<evidence type="ECO:0000313" key="3">
    <source>
        <dbReference type="Proteomes" id="UP000002497"/>
    </source>
</evidence>
<feature type="compositionally biased region" description="Low complexity" evidence="1">
    <location>
        <begin position="10"/>
        <end position="36"/>
    </location>
</feature>
<feature type="compositionally biased region" description="Acidic residues" evidence="1">
    <location>
        <begin position="245"/>
        <end position="261"/>
    </location>
</feature>
<keyword evidence="3" id="KW-1185">Reference proteome</keyword>
<dbReference type="Pfam" id="PF22586">
    <property type="entry name" value="ANCHR-like_BBOX"/>
    <property type="match status" value="1"/>
</dbReference>
<dbReference type="VEuPathDB" id="FungiDB:CPSG_00107"/>
<gene>
    <name evidence="2" type="ORF">CPSG_00107</name>
</gene>
<dbReference type="OrthoDB" id="5407799at2759"/>
<dbReference type="HOGENOM" id="CLU_525890_0_0_1"/>
<accession>E9CTW5</accession>
<feature type="region of interest" description="Disordered" evidence="1">
    <location>
        <begin position="1"/>
        <end position="42"/>
    </location>
</feature>
<dbReference type="PANTHER" id="PTHR46603">
    <property type="entry name" value="ABSCISSION/NOCUT CHECKPOINT REGULATOR"/>
    <property type="match status" value="1"/>
</dbReference>
<dbReference type="PANTHER" id="PTHR46603:SF1">
    <property type="entry name" value="ABSCISSION_NOCUT CHECKPOINT REGULATOR"/>
    <property type="match status" value="1"/>
</dbReference>